<organism evidence="2 3">
    <name type="scientific">Ficus carica</name>
    <name type="common">Common fig</name>
    <dbReference type="NCBI Taxonomy" id="3494"/>
    <lineage>
        <taxon>Eukaryota</taxon>
        <taxon>Viridiplantae</taxon>
        <taxon>Streptophyta</taxon>
        <taxon>Embryophyta</taxon>
        <taxon>Tracheophyta</taxon>
        <taxon>Spermatophyta</taxon>
        <taxon>Magnoliopsida</taxon>
        <taxon>eudicotyledons</taxon>
        <taxon>Gunneridae</taxon>
        <taxon>Pentapetalae</taxon>
        <taxon>rosids</taxon>
        <taxon>fabids</taxon>
        <taxon>Rosales</taxon>
        <taxon>Moraceae</taxon>
        <taxon>Ficeae</taxon>
        <taxon>Ficus</taxon>
    </lineage>
</organism>
<feature type="region of interest" description="Disordered" evidence="1">
    <location>
        <begin position="113"/>
        <end position="159"/>
    </location>
</feature>
<dbReference type="Proteomes" id="UP001187192">
    <property type="component" value="Unassembled WGS sequence"/>
</dbReference>
<evidence type="ECO:0000313" key="2">
    <source>
        <dbReference type="EMBL" id="GMN62284.1"/>
    </source>
</evidence>
<evidence type="ECO:0000256" key="1">
    <source>
        <dbReference type="SAM" id="MobiDB-lite"/>
    </source>
</evidence>
<comment type="caution">
    <text evidence="2">The sequence shown here is derived from an EMBL/GenBank/DDBJ whole genome shotgun (WGS) entry which is preliminary data.</text>
</comment>
<protein>
    <submittedName>
        <fullName evidence="2">Uncharacterized protein</fullName>
    </submittedName>
</protein>
<reference evidence="2" key="1">
    <citation type="submission" date="2023-07" db="EMBL/GenBank/DDBJ databases">
        <title>draft genome sequence of fig (Ficus carica).</title>
        <authorList>
            <person name="Takahashi T."/>
            <person name="Nishimura K."/>
        </authorList>
    </citation>
    <scope>NUCLEOTIDE SEQUENCE</scope>
</reference>
<feature type="region of interest" description="Disordered" evidence="1">
    <location>
        <begin position="1"/>
        <end position="68"/>
    </location>
</feature>
<feature type="compositionally biased region" description="Polar residues" evidence="1">
    <location>
        <begin position="120"/>
        <end position="131"/>
    </location>
</feature>
<evidence type="ECO:0000313" key="3">
    <source>
        <dbReference type="Proteomes" id="UP001187192"/>
    </source>
</evidence>
<dbReference type="EMBL" id="BTGU01000126">
    <property type="protein sequence ID" value="GMN62284.1"/>
    <property type="molecule type" value="Genomic_DNA"/>
</dbReference>
<feature type="compositionally biased region" description="Acidic residues" evidence="1">
    <location>
        <begin position="11"/>
        <end position="22"/>
    </location>
</feature>
<keyword evidence="3" id="KW-1185">Reference proteome</keyword>
<name>A0AA88J438_FICCA</name>
<proteinExistence type="predicted"/>
<accession>A0AA88J438</accession>
<dbReference type="AlphaFoldDB" id="A0AA88J438"/>
<feature type="compositionally biased region" description="Basic and acidic residues" evidence="1">
    <location>
        <begin position="132"/>
        <end position="154"/>
    </location>
</feature>
<gene>
    <name evidence="2" type="ORF">TIFTF001_031369</name>
</gene>
<sequence>MNQGDTKVVPVDEDYTGPDFEEIIYGPTTAPQAEDPTPVFDSSSVPETQNDEDTTTPHVVPPVSRDSINPQIVCAETEKQVEANLSGESIPVTETEPPSLMFTLAVPSFLSWLRPPPEPQNQDQGNLTSRPSDTEEIRPDTEEKHPDTENDGVKDPAALGLSDADFQGEESAGTPGVATPSYSVGKLSKLMMVKFLKAELEYNLLSYLVGTMTESVGQLVSFLVSYRPVTMAGLVHGLSWIGLAAPTTPWLRATVSSLPVMYDTRLWSMAWQTVKTLELVFSRQQKQTIECMERELKSLLAGHDTVDMAVYEDAASDHSAS</sequence>